<evidence type="ECO:0000313" key="15">
    <source>
        <dbReference type="EMBL" id="EEB18479.1"/>
    </source>
</evidence>
<dbReference type="FunCoup" id="E0VYM3">
    <property type="interactions" value="1073"/>
</dbReference>
<dbReference type="RefSeq" id="XP_002431217.1">
    <property type="nucleotide sequence ID" value="XM_002431172.1"/>
</dbReference>
<evidence type="ECO:0000313" key="17">
    <source>
        <dbReference type="Proteomes" id="UP000009046"/>
    </source>
</evidence>
<reference evidence="16" key="3">
    <citation type="submission" date="2020-05" db="UniProtKB">
        <authorList>
            <consortium name="EnsemblMetazoa"/>
        </authorList>
    </citation>
    <scope>IDENTIFICATION</scope>
    <source>
        <strain evidence="16">USDA</strain>
    </source>
</reference>
<dbReference type="Pfam" id="PF08492">
    <property type="entry name" value="SRP72"/>
    <property type="match status" value="1"/>
</dbReference>
<protein>
    <recommendedName>
        <fullName evidence="4 11">Signal recognition particle subunit SRP72</fullName>
    </recommendedName>
</protein>
<dbReference type="PANTHER" id="PTHR14094:SF9">
    <property type="entry name" value="SIGNAL RECOGNITION PARTICLE SUBUNIT SRP72"/>
    <property type="match status" value="1"/>
</dbReference>
<dbReference type="GO" id="GO:0005783">
    <property type="term" value="C:endoplasmic reticulum"/>
    <property type="evidence" value="ECO:0007669"/>
    <property type="project" value="UniProtKB-SubCell"/>
</dbReference>
<dbReference type="InParanoid" id="E0VYM3"/>
<reference evidence="15" key="1">
    <citation type="submission" date="2007-04" db="EMBL/GenBank/DDBJ databases">
        <title>Annotation of Pediculus humanus corporis strain USDA.</title>
        <authorList>
            <person name="Kirkness E."/>
            <person name="Hannick L."/>
            <person name="Hass B."/>
            <person name="Bruggner R."/>
            <person name="Lawson D."/>
            <person name="Bidwell S."/>
            <person name="Joardar V."/>
            <person name="Caler E."/>
            <person name="Walenz B."/>
            <person name="Inman J."/>
            <person name="Schobel S."/>
            <person name="Galinsky K."/>
            <person name="Amedeo P."/>
            <person name="Strausberg R."/>
        </authorList>
    </citation>
    <scope>NUCLEOTIDE SEQUENCE</scope>
    <source>
        <strain evidence="15">USDA</strain>
    </source>
</reference>
<accession>E0VYM3</accession>
<dbReference type="VEuPathDB" id="VectorBase:PHUM515730"/>
<evidence type="ECO:0000313" key="16">
    <source>
        <dbReference type="EnsemblMetazoa" id="PHUM515730-PA"/>
    </source>
</evidence>
<comment type="subcellular location">
    <subcellularLocation>
        <location evidence="2 11">Cytoplasm</location>
    </subcellularLocation>
    <subcellularLocation>
        <location evidence="1">Endoplasmic reticulum</location>
    </subcellularLocation>
</comment>
<gene>
    <name evidence="16" type="primary">8233201</name>
    <name evidence="15" type="ORF">Phum_PHUM515730</name>
</gene>
<feature type="region of interest" description="Disordered" evidence="13">
    <location>
        <begin position="534"/>
        <end position="657"/>
    </location>
</feature>
<feature type="compositionally biased region" description="Basic residues" evidence="13">
    <location>
        <begin position="579"/>
        <end position="593"/>
    </location>
</feature>
<evidence type="ECO:0000256" key="12">
    <source>
        <dbReference type="PROSITE-ProRule" id="PRU00339"/>
    </source>
</evidence>
<evidence type="ECO:0000256" key="10">
    <source>
        <dbReference type="ARBA" id="ARBA00023274"/>
    </source>
</evidence>
<dbReference type="AlphaFoldDB" id="E0VYM3"/>
<evidence type="ECO:0000256" key="2">
    <source>
        <dbReference type="ARBA" id="ARBA00004496"/>
    </source>
</evidence>
<feature type="domain" description="Signal recognition particle SRP72 subunit RNA-binding" evidence="14">
    <location>
        <begin position="538"/>
        <end position="588"/>
    </location>
</feature>
<dbReference type="GO" id="GO:0005786">
    <property type="term" value="C:signal recognition particle, endoplasmic reticulum targeting"/>
    <property type="evidence" value="ECO:0007669"/>
    <property type="project" value="UniProtKB-UniRule"/>
</dbReference>
<dbReference type="InterPro" id="IPR013699">
    <property type="entry name" value="Signal_recog_part_SRP72_RNA-bd"/>
</dbReference>
<keyword evidence="6" id="KW-0677">Repeat</keyword>
<evidence type="ECO:0000256" key="4">
    <source>
        <dbReference type="ARBA" id="ARBA00018350"/>
    </source>
</evidence>
<dbReference type="InterPro" id="IPR031545">
    <property type="entry name" value="SRP72_TPR-like"/>
</dbReference>
<dbReference type="InterPro" id="IPR019734">
    <property type="entry name" value="TPR_rpt"/>
</dbReference>
<dbReference type="CTD" id="8233201"/>
<dbReference type="EnsemblMetazoa" id="PHUM515730-RA">
    <property type="protein sequence ID" value="PHUM515730-PA"/>
    <property type="gene ID" value="PHUM515730"/>
</dbReference>
<feature type="compositionally biased region" description="Basic residues" evidence="13">
    <location>
        <begin position="641"/>
        <end position="657"/>
    </location>
</feature>
<dbReference type="OMA" id="NDMKVLA"/>
<dbReference type="GO" id="GO:0006614">
    <property type="term" value="P:SRP-dependent cotranslational protein targeting to membrane"/>
    <property type="evidence" value="ECO:0007669"/>
    <property type="project" value="UniProtKB-UniRule"/>
</dbReference>
<evidence type="ECO:0000256" key="3">
    <source>
        <dbReference type="ARBA" id="ARBA00007676"/>
    </source>
</evidence>
<proteinExistence type="inferred from homology"/>
<sequence>MASKEVTLSSLYSDLNRLGQNGEYERALKLTNKILTQAPDEEEAFHCKVVCLIQLSRFQDALQAILRQSKLPKDNMIFEKAYCQYRLNQPAEALKTINTSTNLDQKLKELKAQILYRLEQYEECFEMYKSVIKNSNDDYENERETNLSAVVANLYLTKSNKELPKLKEDTFELAYNAACHLIGKGLFIEAEKKLKVAEKLCREALEEDGTPEEDIEAEVGIIRGQLAYCLQMQGREKEAQTIYNSILKSKPSDVGLIAVASNNSLTINRDQNLFDSKKKMKNATAEGVEHKLSTLQKKNIAFNQCLLTVYTNQVELGKTLCNKLAQTYPEYAADAALVQAVQLSRDNKIKEAANLLENYAKKHKERELDMKLASVQIMLTAGEKREACRILESLDENKVRPGIISALVTLYLSEDNRAKASEIFKNAVDWYKNRSQSNKGNLSALWRQAADFHLRSGEPQVAANSLEELLRLNPSDNKTLAQLVIAYAQFDSKKAQNLSKQLPQLNLSKSSEVDVLENSNWMMGTKVIKKVAKVEASPKPGTPGGDELIKKKKKNKKKKGKLPQYYEPGVMPDPERWLPRHQRTGYKKKKDRRGGRDVGKGTQGSATGASDLYDITKNQNLGSKNSPNPSSPISESQGPRQQKRKYQQKKKKKGGKY</sequence>
<dbReference type="eggNOG" id="KOG2376">
    <property type="taxonomic scope" value="Eukaryota"/>
</dbReference>
<evidence type="ECO:0000256" key="1">
    <source>
        <dbReference type="ARBA" id="ARBA00004240"/>
    </source>
</evidence>
<comment type="similarity">
    <text evidence="3 11">Belongs to the SRP72 family.</text>
</comment>
<dbReference type="PANTHER" id="PTHR14094">
    <property type="entry name" value="SIGNAL RECOGNITION PARTICLE 72"/>
    <property type="match status" value="1"/>
</dbReference>
<dbReference type="EMBL" id="DS235845">
    <property type="protein sequence ID" value="EEB18479.1"/>
    <property type="molecule type" value="Genomic_DNA"/>
</dbReference>
<dbReference type="FunFam" id="1.25.40.10:FF:000062">
    <property type="entry name" value="Signal recognition particle subunit SRP72"/>
    <property type="match status" value="1"/>
</dbReference>
<dbReference type="OrthoDB" id="5421607at2759"/>
<dbReference type="InterPro" id="IPR026270">
    <property type="entry name" value="SRP72"/>
</dbReference>
<keyword evidence="5 11" id="KW-0963">Cytoplasm</keyword>
<keyword evidence="17" id="KW-1185">Reference proteome</keyword>
<dbReference type="FunFam" id="1.25.40.10:FF:000191">
    <property type="entry name" value="Signal recognition particle subunit SRP72"/>
    <property type="match status" value="1"/>
</dbReference>
<dbReference type="SUPFAM" id="SSF48452">
    <property type="entry name" value="TPR-like"/>
    <property type="match status" value="2"/>
</dbReference>
<dbReference type="STRING" id="121224.E0VYM3"/>
<dbReference type="InterPro" id="IPR011990">
    <property type="entry name" value="TPR-like_helical_dom_sf"/>
</dbReference>
<dbReference type="Proteomes" id="UP000009046">
    <property type="component" value="Unassembled WGS sequence"/>
</dbReference>
<dbReference type="KEGG" id="phu:Phum_PHUM515730"/>
<evidence type="ECO:0000256" key="6">
    <source>
        <dbReference type="ARBA" id="ARBA00022737"/>
    </source>
</evidence>
<name>E0VYM3_PEDHC</name>
<dbReference type="Pfam" id="PF17004">
    <property type="entry name" value="SRP_TPR_like"/>
    <property type="match status" value="1"/>
</dbReference>
<dbReference type="GO" id="GO:0008312">
    <property type="term" value="F:7S RNA binding"/>
    <property type="evidence" value="ECO:0007669"/>
    <property type="project" value="InterPro"/>
</dbReference>
<evidence type="ECO:0000256" key="7">
    <source>
        <dbReference type="ARBA" id="ARBA00022803"/>
    </source>
</evidence>
<dbReference type="GO" id="GO:0043022">
    <property type="term" value="F:ribosome binding"/>
    <property type="evidence" value="ECO:0007669"/>
    <property type="project" value="TreeGrafter"/>
</dbReference>
<keyword evidence="9 11" id="KW-0733">Signal recognition particle</keyword>
<reference evidence="15" key="2">
    <citation type="submission" date="2007-04" db="EMBL/GenBank/DDBJ databases">
        <title>The genome of the human body louse.</title>
        <authorList>
            <consortium name="The Human Body Louse Genome Consortium"/>
            <person name="Kirkness E."/>
            <person name="Walenz B."/>
            <person name="Hass B."/>
            <person name="Bruggner R."/>
            <person name="Strausberg R."/>
        </authorList>
    </citation>
    <scope>NUCLEOTIDE SEQUENCE</scope>
    <source>
        <strain evidence="15">USDA</strain>
    </source>
</reference>
<dbReference type="EMBL" id="AAZO01006273">
    <property type="status" value="NOT_ANNOTATED_CDS"/>
    <property type="molecule type" value="Genomic_DNA"/>
</dbReference>
<comment type="function">
    <text evidence="11">Component of the signal recognition particle (SRP) complex, a ribonucleoprotein complex that mediates the cotranslational targeting of secretory and membrane proteins to the endoplasmic reticulum (ER).</text>
</comment>
<dbReference type="PIRSF" id="PIRSF038922">
    <property type="entry name" value="SRP72"/>
    <property type="match status" value="1"/>
</dbReference>
<feature type="repeat" description="TPR" evidence="12">
    <location>
        <begin position="443"/>
        <end position="476"/>
    </location>
</feature>
<evidence type="ECO:0000256" key="13">
    <source>
        <dbReference type="SAM" id="MobiDB-lite"/>
    </source>
</evidence>
<evidence type="ECO:0000256" key="11">
    <source>
        <dbReference type="PIRNR" id="PIRNR038922"/>
    </source>
</evidence>
<keyword evidence="8" id="KW-0256">Endoplasmic reticulum</keyword>
<keyword evidence="10 11" id="KW-0687">Ribonucleoprotein</keyword>
<feature type="compositionally biased region" description="Low complexity" evidence="13">
    <location>
        <begin position="620"/>
        <end position="636"/>
    </location>
</feature>
<dbReference type="Gene3D" id="1.25.40.10">
    <property type="entry name" value="Tetratricopeptide repeat domain"/>
    <property type="match status" value="3"/>
</dbReference>
<evidence type="ECO:0000256" key="8">
    <source>
        <dbReference type="ARBA" id="ARBA00022824"/>
    </source>
</evidence>
<feature type="compositionally biased region" description="Basic residues" evidence="13">
    <location>
        <begin position="550"/>
        <end position="561"/>
    </location>
</feature>
<dbReference type="HOGENOM" id="CLU_013808_1_0_1"/>
<organism>
    <name type="scientific">Pediculus humanus subsp. corporis</name>
    <name type="common">Body louse</name>
    <dbReference type="NCBI Taxonomy" id="121224"/>
    <lineage>
        <taxon>Eukaryota</taxon>
        <taxon>Metazoa</taxon>
        <taxon>Ecdysozoa</taxon>
        <taxon>Arthropoda</taxon>
        <taxon>Hexapoda</taxon>
        <taxon>Insecta</taxon>
        <taxon>Pterygota</taxon>
        <taxon>Neoptera</taxon>
        <taxon>Paraneoptera</taxon>
        <taxon>Psocodea</taxon>
        <taxon>Troctomorpha</taxon>
        <taxon>Phthiraptera</taxon>
        <taxon>Anoplura</taxon>
        <taxon>Pediculidae</taxon>
        <taxon>Pediculus</taxon>
    </lineage>
</organism>
<dbReference type="GeneID" id="8233201"/>
<keyword evidence="7 12" id="KW-0802">TPR repeat</keyword>
<evidence type="ECO:0000256" key="9">
    <source>
        <dbReference type="ARBA" id="ARBA00023135"/>
    </source>
</evidence>
<evidence type="ECO:0000256" key="5">
    <source>
        <dbReference type="ARBA" id="ARBA00022490"/>
    </source>
</evidence>
<dbReference type="PROSITE" id="PS50005">
    <property type="entry name" value="TPR"/>
    <property type="match status" value="1"/>
</dbReference>
<evidence type="ECO:0000259" key="14">
    <source>
        <dbReference type="Pfam" id="PF08492"/>
    </source>
</evidence>